<evidence type="ECO:0000313" key="2">
    <source>
        <dbReference type="WBParaSite" id="nRc.2.0.1.t33368-RA"/>
    </source>
</evidence>
<organism evidence="1 2">
    <name type="scientific">Romanomermis culicivorax</name>
    <name type="common">Nematode worm</name>
    <dbReference type="NCBI Taxonomy" id="13658"/>
    <lineage>
        <taxon>Eukaryota</taxon>
        <taxon>Metazoa</taxon>
        <taxon>Ecdysozoa</taxon>
        <taxon>Nematoda</taxon>
        <taxon>Enoplea</taxon>
        <taxon>Dorylaimia</taxon>
        <taxon>Mermithida</taxon>
        <taxon>Mermithoidea</taxon>
        <taxon>Mermithidae</taxon>
        <taxon>Romanomermis</taxon>
    </lineage>
</organism>
<dbReference type="Proteomes" id="UP000887565">
    <property type="component" value="Unplaced"/>
</dbReference>
<accession>A0A915K4W1</accession>
<dbReference type="WBParaSite" id="nRc.2.0.1.t33368-RA">
    <property type="protein sequence ID" value="nRc.2.0.1.t33368-RA"/>
    <property type="gene ID" value="nRc.2.0.1.g33368"/>
</dbReference>
<name>A0A915K4W1_ROMCU</name>
<dbReference type="AlphaFoldDB" id="A0A915K4W1"/>
<protein>
    <submittedName>
        <fullName evidence="2">Uncharacterized protein</fullName>
    </submittedName>
</protein>
<proteinExistence type="predicted"/>
<evidence type="ECO:0000313" key="1">
    <source>
        <dbReference type="Proteomes" id="UP000887565"/>
    </source>
</evidence>
<dbReference type="Gene3D" id="3.10.20.90">
    <property type="entry name" value="Phosphatidylinositol 3-kinase Catalytic Subunit, Chain A, domain 1"/>
    <property type="match status" value="1"/>
</dbReference>
<sequence length="77" mass="9011">MSSVKIYFNDEVRRFPVPTNNVEVSASWLFSKIQSLYPKMDVQRLNVLWRGRQSSWKYIKYTALTSSPTSSYNNANN</sequence>
<keyword evidence="1" id="KW-1185">Reference proteome</keyword>
<reference evidence="2" key="1">
    <citation type="submission" date="2022-11" db="UniProtKB">
        <authorList>
            <consortium name="WormBaseParasite"/>
        </authorList>
    </citation>
    <scope>IDENTIFICATION</scope>
</reference>